<feature type="region of interest" description="Disordered" evidence="1">
    <location>
        <begin position="257"/>
        <end position="327"/>
    </location>
</feature>
<evidence type="ECO:0000256" key="1">
    <source>
        <dbReference type="SAM" id="MobiDB-lite"/>
    </source>
</evidence>
<protein>
    <submittedName>
        <fullName evidence="2">Uncharacterized protein</fullName>
    </submittedName>
</protein>
<feature type="compositionally biased region" description="Polar residues" evidence="1">
    <location>
        <begin position="314"/>
        <end position="327"/>
    </location>
</feature>
<name>A0A9W8LDW1_9FUNG</name>
<accession>A0A9W8LDW1</accession>
<evidence type="ECO:0000313" key="3">
    <source>
        <dbReference type="Proteomes" id="UP001140172"/>
    </source>
</evidence>
<sequence length="327" mass="36165">MKDNLQQCLDWHEAWVRSGKNRSSITRTIHAIPLNSSFRSPTMALLNLSTPVDRILHVDVPAATPVAQPASSRPAQSNPPPQSTNAVPVLSLDTDDEDDDFQDSKHAYPKSNRSTLQRSSSYQPPPRIPPARPQPRVRSDLESNAETAVDDDEMLQAIEIPDDIDIDIDSLMKPAAVVADELPDIYDLDGIDDLDVDGAVDIHIDTPPRSAISAPPSNHQPQPKTAFVNHASGQEIEAIDLCSDDDFLDEMDIAQLENDFESAHNRSNSPKRPNSQDQYQQQQQQQQQQGNYQNQDLAPSKRMRIGEYPDTYPGNVSSISTAQTTSS</sequence>
<feature type="compositionally biased region" description="Pro residues" evidence="1">
    <location>
        <begin position="123"/>
        <end position="133"/>
    </location>
</feature>
<comment type="caution">
    <text evidence="2">The sequence shown here is derived from an EMBL/GenBank/DDBJ whole genome shotgun (WGS) entry which is preliminary data.</text>
</comment>
<feature type="compositionally biased region" description="Polar residues" evidence="1">
    <location>
        <begin position="265"/>
        <end position="275"/>
    </location>
</feature>
<reference evidence="2" key="1">
    <citation type="submission" date="2022-07" db="EMBL/GenBank/DDBJ databases">
        <title>Phylogenomic reconstructions and comparative analyses of Kickxellomycotina fungi.</title>
        <authorList>
            <person name="Reynolds N.K."/>
            <person name="Stajich J.E."/>
            <person name="Barry K."/>
            <person name="Grigoriev I.V."/>
            <person name="Crous P."/>
            <person name="Smith M.E."/>
        </authorList>
    </citation>
    <scope>NUCLEOTIDE SEQUENCE</scope>
    <source>
        <strain evidence="2">BCRC 34489</strain>
    </source>
</reference>
<keyword evidence="3" id="KW-1185">Reference proteome</keyword>
<dbReference type="EMBL" id="JANBUM010000406">
    <property type="protein sequence ID" value="KAJ2777542.1"/>
    <property type="molecule type" value="Genomic_DNA"/>
</dbReference>
<dbReference type="AlphaFoldDB" id="A0A9W8LDW1"/>
<proteinExistence type="predicted"/>
<feature type="region of interest" description="Disordered" evidence="1">
    <location>
        <begin position="66"/>
        <end position="145"/>
    </location>
</feature>
<feature type="compositionally biased region" description="Low complexity" evidence="1">
    <location>
        <begin position="276"/>
        <end position="296"/>
    </location>
</feature>
<gene>
    <name evidence="2" type="ORF">GGI15_004466</name>
</gene>
<organism evidence="2 3">
    <name type="scientific">Coemansia interrupta</name>
    <dbReference type="NCBI Taxonomy" id="1126814"/>
    <lineage>
        <taxon>Eukaryota</taxon>
        <taxon>Fungi</taxon>
        <taxon>Fungi incertae sedis</taxon>
        <taxon>Zoopagomycota</taxon>
        <taxon>Kickxellomycotina</taxon>
        <taxon>Kickxellomycetes</taxon>
        <taxon>Kickxellales</taxon>
        <taxon>Kickxellaceae</taxon>
        <taxon>Coemansia</taxon>
    </lineage>
</organism>
<feature type="region of interest" description="Disordered" evidence="1">
    <location>
        <begin position="206"/>
        <end position="225"/>
    </location>
</feature>
<evidence type="ECO:0000313" key="2">
    <source>
        <dbReference type="EMBL" id="KAJ2777542.1"/>
    </source>
</evidence>
<dbReference type="Proteomes" id="UP001140172">
    <property type="component" value="Unassembled WGS sequence"/>
</dbReference>